<dbReference type="EMBL" id="MBFU01000751">
    <property type="protein sequence ID" value="PVZ97712.1"/>
    <property type="molecule type" value="Genomic_DNA"/>
</dbReference>
<evidence type="ECO:0008006" key="4">
    <source>
        <dbReference type="Google" id="ProtNLM"/>
    </source>
</evidence>
<dbReference type="Gene3D" id="1.10.443.10">
    <property type="entry name" value="Intergrase catalytic core"/>
    <property type="match status" value="1"/>
</dbReference>
<keyword evidence="3" id="KW-1185">Reference proteome</keyword>
<protein>
    <recommendedName>
        <fullName evidence="4">Core-binding (CB) domain-containing protein</fullName>
    </recommendedName>
</protein>
<dbReference type="GO" id="GO:0006310">
    <property type="term" value="P:DNA recombination"/>
    <property type="evidence" value="ECO:0007669"/>
    <property type="project" value="InterPro"/>
</dbReference>
<dbReference type="GO" id="GO:0015074">
    <property type="term" value="P:DNA integration"/>
    <property type="evidence" value="ECO:0007669"/>
    <property type="project" value="InterPro"/>
</dbReference>
<organism evidence="2 3">
    <name type="scientific">Smittium angustum</name>
    <dbReference type="NCBI Taxonomy" id="133377"/>
    <lineage>
        <taxon>Eukaryota</taxon>
        <taxon>Fungi</taxon>
        <taxon>Fungi incertae sedis</taxon>
        <taxon>Zoopagomycota</taxon>
        <taxon>Kickxellomycotina</taxon>
        <taxon>Harpellomycetes</taxon>
        <taxon>Harpellales</taxon>
        <taxon>Legeriomycetaceae</taxon>
        <taxon>Smittium</taxon>
    </lineage>
</organism>
<dbReference type="InterPro" id="IPR013762">
    <property type="entry name" value="Integrase-like_cat_sf"/>
</dbReference>
<dbReference type="GO" id="GO:0003677">
    <property type="term" value="F:DNA binding"/>
    <property type="evidence" value="ECO:0007669"/>
    <property type="project" value="InterPro"/>
</dbReference>
<reference evidence="2 3" key="1">
    <citation type="journal article" date="2018" name="MBio">
        <title>Comparative Genomics Reveals the Core Gene Toolbox for the Fungus-Insect Symbiosis.</title>
        <authorList>
            <person name="Wang Y."/>
            <person name="Stata M."/>
            <person name="Wang W."/>
            <person name="Stajich J.E."/>
            <person name="White M.M."/>
            <person name="Moncalvo J.M."/>
        </authorList>
    </citation>
    <scope>NUCLEOTIDE SEQUENCE [LARGE SCALE GENOMIC DNA]</scope>
    <source>
        <strain evidence="2 3">AUS-126-30</strain>
    </source>
</reference>
<name>A0A2U1IYA3_SMIAN</name>
<feature type="region of interest" description="Disordered" evidence="1">
    <location>
        <begin position="232"/>
        <end position="267"/>
    </location>
</feature>
<dbReference type="PANTHER" id="PTHR33066:SF2">
    <property type="entry name" value="FILAGGRIN-2-LIKE"/>
    <property type="match status" value="1"/>
</dbReference>
<feature type="region of interest" description="Disordered" evidence="1">
    <location>
        <begin position="853"/>
        <end position="882"/>
    </location>
</feature>
<dbReference type="AlphaFoldDB" id="A0A2U1IYA3"/>
<comment type="caution">
    <text evidence="2">The sequence shown here is derived from an EMBL/GenBank/DDBJ whole genome shotgun (WGS) entry which is preliminary data.</text>
</comment>
<dbReference type="Proteomes" id="UP000245591">
    <property type="component" value="Unassembled WGS sequence"/>
</dbReference>
<evidence type="ECO:0000256" key="1">
    <source>
        <dbReference type="SAM" id="MobiDB-lite"/>
    </source>
</evidence>
<evidence type="ECO:0000313" key="3">
    <source>
        <dbReference type="Proteomes" id="UP000245591"/>
    </source>
</evidence>
<feature type="compositionally biased region" description="Basic and acidic residues" evidence="1">
    <location>
        <begin position="365"/>
        <end position="379"/>
    </location>
</feature>
<accession>A0A2U1IYA3</accession>
<feature type="compositionally biased region" description="Polar residues" evidence="1">
    <location>
        <begin position="232"/>
        <end position="242"/>
    </location>
</feature>
<gene>
    <name evidence="2" type="ORF">BB558_006323</name>
</gene>
<feature type="compositionally biased region" description="Basic and acidic residues" evidence="1">
    <location>
        <begin position="396"/>
        <end position="420"/>
    </location>
</feature>
<feature type="compositionally biased region" description="Polar residues" evidence="1">
    <location>
        <begin position="555"/>
        <end position="577"/>
    </location>
</feature>
<evidence type="ECO:0000313" key="2">
    <source>
        <dbReference type="EMBL" id="PVZ97712.1"/>
    </source>
</evidence>
<sequence>MDETTANLIRELTKKVDELLIERANARDPEEDQHITARIPITDLNVYPELIEALPSIEEDFFRTPMTEEEKKEAIFTCPRTSAMNYQPPPLNDSASSAVKKADSILYGIQVALAQATRPIDYYVHRRIQEDPKPTEDDPHIALATTMRILLSDIAATVTQDRLDNLHKGMELPGKPHQLVESDTKPLMNPEQEDGKALKNTPALSWAPAVCHPNGYQQQHCNGAESPSCTGYYSDQHAQQPPATRKFSRKGPRPGKGVTIETRQDPPVGGRLAMFRTAWSKLTDSRWVQGIVSKGFQIPFKNPETPEPCPLARKTKSLHGAEISTPASKFPRTLADFTDGPFRSAADFPPTQIQAEIEPGSQQGIDRRSSYAAGKESHRGNSASDIRILQSAIYNPKEDWRPSTGARPKEAQPTRGRAEFQDGDPIFHLQNDQTERLLDFSGPPGRIHAYTDLQGMQKVSSFSLERKGIPISSATVWTIAESSDIHQGASTSTSMGQIKRNSNLGIPRRLVNHGGVQGDVYDQYTISLLQTLGAWVQDQRREIINNAISIHYSPRNGNQHQVHVTQGPSNQDTRPQTRSQQAIEGWPNDVEMFSELHRESPINVSSTSSGPTYATPTIGTEEQLIVNGENMDVDSNLDGSSYPKPTVLEEPTKVMERAIVLARDTRDGDLYRLQRLSLRDSYRLPFILRTVDKVGGKDAYQCQGAADSVIRTEAQTSEGSFGVNILGQHNDISICEEVRGHNLSRPAENSREYLELLHENEHETASDIRPIGSESCGRTEQIDCPNRMVPVNGNLQDAGIEIRTSRRGSVCLSPEQEGGPVLQLVCGQQSARPELTSLQMVGMEQPLLLPPVELDCTDSPEGATGTSNDDHSDSDVEVGNVVSRPDVPISVTAVATTSHNSDSGPKKRKVSALGKQALALDGMEDQRRFLETQGLGNYAIDCILSNERRIRRRSRYSSIQQRFLDWRISNGITTEISTSQIINYLAEIYTVDKLKVSSIKAYKSAILRLAKNPEELSADPVLSEFTKTLDESSIRSFVRPNIDISPILELFRTWGPTDGLTDKQLTSKLSWLLSVTGFLRASDIHRIDDGRTRIEKKVLKLIIVAPKEKRGGRPVEKPCQINSHIDPILCPVIAYKIYKERIAREPCPSPHEYNNGWIINRLFRFINDYARPLSVDSISRYIHQISNLISRDPGTPRPKGRAIGATLAANAGVSSDDIVSHAFWSNYTIFDTYYRLTRNNSNNLTESILNLE</sequence>
<proteinExistence type="predicted"/>
<dbReference type="PANTHER" id="PTHR33066">
    <property type="entry name" value="INTEGRASE_SAM-LIKE_N DOMAIN-CONTAINING PROTEIN"/>
    <property type="match status" value="1"/>
</dbReference>
<feature type="region of interest" description="Disordered" evidence="1">
    <location>
        <begin position="355"/>
        <end position="422"/>
    </location>
</feature>
<feature type="region of interest" description="Disordered" evidence="1">
    <location>
        <begin position="554"/>
        <end position="577"/>
    </location>
</feature>